<gene>
    <name evidence="5" type="ORF">G9H71_12895</name>
</gene>
<protein>
    <submittedName>
        <fullName evidence="5">Substrate-binding domain-containing protein</fullName>
    </submittedName>
</protein>
<accession>A0ABX0GVY6</accession>
<proteinExistence type="predicted"/>
<dbReference type="CDD" id="cd06279">
    <property type="entry name" value="PBP1_LacI-like"/>
    <property type="match status" value="1"/>
</dbReference>
<evidence type="ECO:0000256" key="3">
    <source>
        <dbReference type="ARBA" id="ARBA00023163"/>
    </source>
</evidence>
<evidence type="ECO:0000256" key="1">
    <source>
        <dbReference type="ARBA" id="ARBA00023015"/>
    </source>
</evidence>
<keyword evidence="3" id="KW-0804">Transcription</keyword>
<keyword evidence="1" id="KW-0805">Transcription regulation</keyword>
<dbReference type="SMART" id="SM00354">
    <property type="entry name" value="HTH_LACI"/>
    <property type="match status" value="1"/>
</dbReference>
<comment type="caution">
    <text evidence="5">The sequence shown here is derived from an EMBL/GenBank/DDBJ whole genome shotgun (WGS) entry which is preliminary data.</text>
</comment>
<dbReference type="Proteomes" id="UP000800981">
    <property type="component" value="Unassembled WGS sequence"/>
</dbReference>
<sequence length="369" mass="37508">MATLREVAAAAGVSTATASNVFNGTGRVSDAVRARVVETAAALGYAGPNPAAASLRRGRVGIIGVVLAEGLGYALGDPAAGAFLAGVAEVGDAADVGLTLLPVPPGRPDRTGPTARGLPTLERAIVDGAIVYSIEEDSPALPTLVARRLPLVAVDSPRDATEAPWVARVLVRDRDAAADAATHLAALGHRRVAVVVDRLTSAARTGRAPWSQARQATSSVIRERLAGYADAWRRAGLPLSALEVHEAGANSVEAGQQLARDLVTARAPVTAVACVSDVLALGMTQGARELGLGVPRDLSVVGFDDSPLAAQVGLTSVAQPLREKGETAARALLAALAGQPVEARTELPATLVVRGSTGPPAQGEAARPR</sequence>
<dbReference type="RefSeq" id="WP_166282439.1">
    <property type="nucleotide sequence ID" value="NZ_JAANNP010000009.1"/>
</dbReference>
<dbReference type="InterPro" id="IPR028082">
    <property type="entry name" value="Peripla_BP_I"/>
</dbReference>
<evidence type="ECO:0000259" key="4">
    <source>
        <dbReference type="PROSITE" id="PS50932"/>
    </source>
</evidence>
<dbReference type="Pfam" id="PF00356">
    <property type="entry name" value="LacI"/>
    <property type="match status" value="1"/>
</dbReference>
<dbReference type="SUPFAM" id="SSF47413">
    <property type="entry name" value="lambda repressor-like DNA-binding domains"/>
    <property type="match status" value="1"/>
</dbReference>
<dbReference type="Gene3D" id="3.40.50.2300">
    <property type="match status" value="2"/>
</dbReference>
<dbReference type="EMBL" id="JAANNP010000009">
    <property type="protein sequence ID" value="NHC14678.1"/>
    <property type="molecule type" value="Genomic_DNA"/>
</dbReference>
<dbReference type="SUPFAM" id="SSF53822">
    <property type="entry name" value="Periplasmic binding protein-like I"/>
    <property type="match status" value="1"/>
</dbReference>
<name>A0ABX0GVY6_9ACTN</name>
<evidence type="ECO:0000256" key="2">
    <source>
        <dbReference type="ARBA" id="ARBA00023125"/>
    </source>
</evidence>
<dbReference type="InterPro" id="IPR000843">
    <property type="entry name" value="HTH_LacI"/>
</dbReference>
<feature type="domain" description="HTH lacI-type" evidence="4">
    <location>
        <begin position="2"/>
        <end position="57"/>
    </location>
</feature>
<keyword evidence="6" id="KW-1185">Reference proteome</keyword>
<dbReference type="InterPro" id="IPR010982">
    <property type="entry name" value="Lambda_DNA-bd_dom_sf"/>
</dbReference>
<evidence type="ECO:0000313" key="5">
    <source>
        <dbReference type="EMBL" id="NHC14678.1"/>
    </source>
</evidence>
<dbReference type="Pfam" id="PF13377">
    <property type="entry name" value="Peripla_BP_3"/>
    <property type="match status" value="1"/>
</dbReference>
<dbReference type="PROSITE" id="PS50932">
    <property type="entry name" value="HTH_LACI_2"/>
    <property type="match status" value="1"/>
</dbReference>
<dbReference type="CDD" id="cd01392">
    <property type="entry name" value="HTH_LacI"/>
    <property type="match status" value="1"/>
</dbReference>
<keyword evidence="2" id="KW-0238">DNA-binding</keyword>
<dbReference type="Gene3D" id="1.10.260.40">
    <property type="entry name" value="lambda repressor-like DNA-binding domains"/>
    <property type="match status" value="1"/>
</dbReference>
<organism evidence="5 6">
    <name type="scientific">Motilibacter deserti</name>
    <dbReference type="NCBI Taxonomy" id="2714956"/>
    <lineage>
        <taxon>Bacteria</taxon>
        <taxon>Bacillati</taxon>
        <taxon>Actinomycetota</taxon>
        <taxon>Actinomycetes</taxon>
        <taxon>Motilibacterales</taxon>
        <taxon>Motilibacteraceae</taxon>
        <taxon>Motilibacter</taxon>
    </lineage>
</organism>
<dbReference type="PANTHER" id="PTHR30146:SF138">
    <property type="entry name" value="TRANSCRIPTIONAL REGULATORY PROTEIN"/>
    <property type="match status" value="1"/>
</dbReference>
<dbReference type="InterPro" id="IPR046335">
    <property type="entry name" value="LacI/GalR-like_sensor"/>
</dbReference>
<evidence type="ECO:0000313" key="6">
    <source>
        <dbReference type="Proteomes" id="UP000800981"/>
    </source>
</evidence>
<reference evidence="5 6" key="1">
    <citation type="submission" date="2020-03" db="EMBL/GenBank/DDBJ databases">
        <title>Two novel Motilibacter sp.</title>
        <authorList>
            <person name="Liu S."/>
        </authorList>
    </citation>
    <scope>NUCLEOTIDE SEQUENCE [LARGE SCALE GENOMIC DNA]</scope>
    <source>
        <strain evidence="5 6">E257</strain>
    </source>
</reference>
<dbReference type="PANTHER" id="PTHR30146">
    <property type="entry name" value="LACI-RELATED TRANSCRIPTIONAL REPRESSOR"/>
    <property type="match status" value="1"/>
</dbReference>